<evidence type="ECO:0000313" key="4">
    <source>
        <dbReference type="Proteomes" id="UP000292003"/>
    </source>
</evidence>
<dbReference type="EMBL" id="SFCC01000021">
    <property type="protein sequence ID" value="RZQ59779.1"/>
    <property type="molecule type" value="Genomic_DNA"/>
</dbReference>
<dbReference type="GO" id="GO:0008664">
    <property type="term" value="F:RNA 2',3'-cyclic 3'-phosphodiesterase activity"/>
    <property type="evidence" value="ECO:0007669"/>
    <property type="project" value="UniProtKB-EC"/>
</dbReference>
<dbReference type="GO" id="GO:0004113">
    <property type="term" value="F:2',3'-cyclic-nucleotide 3'-phosphodiesterase activity"/>
    <property type="evidence" value="ECO:0007669"/>
    <property type="project" value="InterPro"/>
</dbReference>
<dbReference type="PANTHER" id="PTHR35561:SF1">
    <property type="entry name" value="RNA 2',3'-CYCLIC PHOSPHODIESTERASE"/>
    <property type="match status" value="1"/>
</dbReference>
<feature type="short sequence motif" description="HXTX 1" evidence="2">
    <location>
        <begin position="39"/>
        <end position="42"/>
    </location>
</feature>
<reference evidence="3 4" key="1">
    <citation type="submission" date="2019-02" db="EMBL/GenBank/DDBJ databases">
        <title>Draft genome sequence of Amycolatopsis sp. 8-3EHSu isolated from roots of Suaeda maritima.</title>
        <authorList>
            <person name="Duangmal K."/>
            <person name="Chantavorakit T."/>
        </authorList>
    </citation>
    <scope>NUCLEOTIDE SEQUENCE [LARGE SCALE GENOMIC DNA]</scope>
    <source>
        <strain evidence="3 4">8-3EHSu</strain>
    </source>
</reference>
<dbReference type="InterPro" id="IPR009097">
    <property type="entry name" value="Cyclic_Pdiesterase"/>
</dbReference>
<evidence type="ECO:0000256" key="1">
    <source>
        <dbReference type="ARBA" id="ARBA00022801"/>
    </source>
</evidence>
<evidence type="ECO:0000313" key="3">
    <source>
        <dbReference type="EMBL" id="RZQ59779.1"/>
    </source>
</evidence>
<accession>A0A4Q7IZ75</accession>
<dbReference type="PANTHER" id="PTHR35561">
    <property type="entry name" value="RNA 2',3'-CYCLIC PHOSPHODIESTERASE"/>
    <property type="match status" value="1"/>
</dbReference>
<organism evidence="3 4">
    <name type="scientific">Amycolatopsis suaedae</name>
    <dbReference type="NCBI Taxonomy" id="2510978"/>
    <lineage>
        <taxon>Bacteria</taxon>
        <taxon>Bacillati</taxon>
        <taxon>Actinomycetota</taxon>
        <taxon>Actinomycetes</taxon>
        <taxon>Pseudonocardiales</taxon>
        <taxon>Pseudonocardiaceae</taxon>
        <taxon>Amycolatopsis</taxon>
    </lineage>
</organism>
<dbReference type="Proteomes" id="UP000292003">
    <property type="component" value="Unassembled WGS sequence"/>
</dbReference>
<keyword evidence="4" id="KW-1185">Reference proteome</keyword>
<sequence length="165" mass="17686">MRLFSALWPPQRVVTALRAAVRAGPPEAGLRWSPEHQWHITLGFYGEDDPGARAASLRARLRGAAAVPLRLAGAGMFPGVLWAGVAGDELHDLAVSIGAEDAGRPYHPHLTLARWQRTDRAGTAAAVRWVAALAELSGPAWTADRVALVRSDGGKYTVVEQFHLG</sequence>
<comment type="function">
    <text evidence="2">Hydrolyzes RNA 2',3'-cyclic phosphodiester to an RNA 2'-phosphomonoester.</text>
</comment>
<dbReference type="SUPFAM" id="SSF55144">
    <property type="entry name" value="LigT-like"/>
    <property type="match status" value="1"/>
</dbReference>
<proteinExistence type="inferred from homology"/>
<keyword evidence="1 2" id="KW-0378">Hydrolase</keyword>
<feature type="short sequence motif" description="HXTX 2" evidence="2">
    <location>
        <begin position="109"/>
        <end position="112"/>
    </location>
</feature>
<dbReference type="InterPro" id="IPR004175">
    <property type="entry name" value="RNA_CPDase"/>
</dbReference>
<gene>
    <name evidence="3" type="primary">thpR</name>
    <name evidence="3" type="ORF">EWH70_32165</name>
</gene>
<dbReference type="AlphaFoldDB" id="A0A4Q7IZ75"/>
<dbReference type="EC" id="3.1.4.58" evidence="2"/>
<comment type="similarity">
    <text evidence="2">Belongs to the 2H phosphoesterase superfamily. ThpR family.</text>
</comment>
<comment type="catalytic activity">
    <reaction evidence="2">
        <text>a 3'-end 2',3'-cyclophospho-ribonucleotide-RNA + H2O = a 3'-end 2'-phospho-ribonucleotide-RNA + H(+)</text>
        <dbReference type="Rhea" id="RHEA:11828"/>
        <dbReference type="Rhea" id="RHEA-COMP:10464"/>
        <dbReference type="Rhea" id="RHEA-COMP:17353"/>
        <dbReference type="ChEBI" id="CHEBI:15377"/>
        <dbReference type="ChEBI" id="CHEBI:15378"/>
        <dbReference type="ChEBI" id="CHEBI:83064"/>
        <dbReference type="ChEBI" id="CHEBI:173113"/>
        <dbReference type="EC" id="3.1.4.58"/>
    </reaction>
</comment>
<comment type="caution">
    <text evidence="3">The sequence shown here is derived from an EMBL/GenBank/DDBJ whole genome shotgun (WGS) entry which is preliminary data.</text>
</comment>
<dbReference type="Gene3D" id="3.90.1140.10">
    <property type="entry name" value="Cyclic phosphodiesterase"/>
    <property type="match status" value="1"/>
</dbReference>
<feature type="active site" description="Proton acceptor" evidence="2">
    <location>
        <position position="109"/>
    </location>
</feature>
<dbReference type="OrthoDB" id="9787070at2"/>
<name>A0A4Q7IZ75_9PSEU</name>
<feature type="active site" description="Proton donor" evidence="2">
    <location>
        <position position="39"/>
    </location>
</feature>
<protein>
    <recommendedName>
        <fullName evidence="2">RNA 2',3'-cyclic phosphodiesterase</fullName>
        <shortName evidence="2">RNA 2',3'-CPDase</shortName>
        <ecNumber evidence="2">3.1.4.58</ecNumber>
    </recommendedName>
</protein>
<dbReference type="RefSeq" id="WP_130479344.1">
    <property type="nucleotide sequence ID" value="NZ_SFCC01000021.1"/>
</dbReference>
<evidence type="ECO:0000256" key="2">
    <source>
        <dbReference type="HAMAP-Rule" id="MF_01940"/>
    </source>
</evidence>
<dbReference type="HAMAP" id="MF_01940">
    <property type="entry name" value="RNA_CPDase"/>
    <property type="match status" value="1"/>
</dbReference>
<dbReference type="NCBIfam" id="TIGR02258">
    <property type="entry name" value="2_5_ligase"/>
    <property type="match status" value="1"/>
</dbReference>
<dbReference type="Pfam" id="PF13563">
    <property type="entry name" value="2_5_RNA_ligase2"/>
    <property type="match status" value="1"/>
</dbReference>